<proteinExistence type="inferred from homology"/>
<gene>
    <name evidence="2" type="ORF">M5D96_014236</name>
</gene>
<dbReference type="PANTHER" id="PTHR12790">
    <property type="entry name" value="TRANSCRIPTION INITIATION FACTOR IA RRN3"/>
    <property type="match status" value="1"/>
</dbReference>
<evidence type="ECO:0000313" key="2">
    <source>
        <dbReference type="EMBL" id="KAI8033010.1"/>
    </source>
</evidence>
<dbReference type="Pfam" id="PF05327">
    <property type="entry name" value="RRN3"/>
    <property type="match status" value="1"/>
</dbReference>
<organism evidence="2 3">
    <name type="scientific">Drosophila gunungcola</name>
    <name type="common">fruit fly</name>
    <dbReference type="NCBI Taxonomy" id="103775"/>
    <lineage>
        <taxon>Eukaryota</taxon>
        <taxon>Metazoa</taxon>
        <taxon>Ecdysozoa</taxon>
        <taxon>Arthropoda</taxon>
        <taxon>Hexapoda</taxon>
        <taxon>Insecta</taxon>
        <taxon>Pterygota</taxon>
        <taxon>Neoptera</taxon>
        <taxon>Endopterygota</taxon>
        <taxon>Diptera</taxon>
        <taxon>Brachycera</taxon>
        <taxon>Muscomorpha</taxon>
        <taxon>Ephydroidea</taxon>
        <taxon>Drosophilidae</taxon>
        <taxon>Drosophila</taxon>
        <taxon>Sophophora</taxon>
    </lineage>
</organism>
<accession>A0A9P9Y9X8</accession>
<dbReference type="InterPro" id="IPR007991">
    <property type="entry name" value="RNA_pol_I_trans_ini_fac_RRN3"/>
</dbReference>
<dbReference type="EMBL" id="JAMKOV010000307">
    <property type="protein sequence ID" value="KAI8033010.1"/>
    <property type="molecule type" value="Genomic_DNA"/>
</dbReference>
<dbReference type="Proteomes" id="UP001059596">
    <property type="component" value="Unassembled WGS sequence"/>
</dbReference>
<name>A0A9P9Y9X8_9MUSC</name>
<evidence type="ECO:0000256" key="1">
    <source>
        <dbReference type="ARBA" id="ARBA00010098"/>
    </source>
</evidence>
<evidence type="ECO:0000313" key="3">
    <source>
        <dbReference type="Proteomes" id="UP001059596"/>
    </source>
</evidence>
<dbReference type="GO" id="GO:0005634">
    <property type="term" value="C:nucleus"/>
    <property type="evidence" value="ECO:0007669"/>
    <property type="project" value="TreeGrafter"/>
</dbReference>
<comment type="similarity">
    <text evidence="1">Belongs to the RRN3 family.</text>
</comment>
<sequence length="129" mass="15149">MLFLQSLQLSRIAHCQLNPLKYCLDTIAQRFALITTTYQLAYCYTVLEFNARPKIATDYGFKLLWNMSDETWFPFDPYLLKISNKYIADNYNVYQYNGTEDCSSAENALTRYLDSESVEEDEFLTADKR</sequence>
<keyword evidence="3" id="KW-1185">Reference proteome</keyword>
<protein>
    <submittedName>
        <fullName evidence="2">Uncharacterized protein</fullName>
    </submittedName>
</protein>
<dbReference type="GO" id="GO:0006361">
    <property type="term" value="P:transcription initiation at RNA polymerase I promoter"/>
    <property type="evidence" value="ECO:0007669"/>
    <property type="project" value="InterPro"/>
</dbReference>
<dbReference type="GO" id="GO:0001181">
    <property type="term" value="F:RNA polymerase I general transcription initiation factor activity"/>
    <property type="evidence" value="ECO:0007669"/>
    <property type="project" value="InterPro"/>
</dbReference>
<comment type="caution">
    <text evidence="2">The sequence shown here is derived from an EMBL/GenBank/DDBJ whole genome shotgun (WGS) entry which is preliminary data.</text>
</comment>
<dbReference type="AlphaFoldDB" id="A0A9P9Y9X8"/>
<dbReference type="GO" id="GO:0001042">
    <property type="term" value="F:RNA polymerase I core binding"/>
    <property type="evidence" value="ECO:0007669"/>
    <property type="project" value="TreeGrafter"/>
</dbReference>
<dbReference type="PANTHER" id="PTHR12790:SF0">
    <property type="entry name" value="RNA POLYMERASE I-SPECIFIC TRANSCRIPTION INITIATION FACTOR RRN3-RELATED"/>
    <property type="match status" value="1"/>
</dbReference>
<reference evidence="2" key="1">
    <citation type="journal article" date="2023" name="Genome Biol. Evol.">
        <title>Long-read-based Genome Assembly of Drosophila gunungcola Reveals Fewer Chemosensory Genes in Flower-breeding Species.</title>
        <authorList>
            <person name="Negi A."/>
            <person name="Liao B.Y."/>
            <person name="Yeh S.D."/>
        </authorList>
    </citation>
    <scope>NUCLEOTIDE SEQUENCE</scope>
    <source>
        <strain evidence="2">Sukarami</strain>
    </source>
</reference>